<dbReference type="InterPro" id="IPR035892">
    <property type="entry name" value="C2_domain_sf"/>
</dbReference>
<evidence type="ECO:0000256" key="5">
    <source>
        <dbReference type="ARBA" id="ARBA00023239"/>
    </source>
</evidence>
<dbReference type="GO" id="GO:0004435">
    <property type="term" value="F:phosphatidylinositol-4,5-bisphosphate phospholipase C activity"/>
    <property type="evidence" value="ECO:0007669"/>
    <property type="project" value="UniProtKB-EC"/>
</dbReference>
<dbReference type="GO" id="GO:0016042">
    <property type="term" value="P:lipid catabolic process"/>
    <property type="evidence" value="ECO:0007669"/>
    <property type="project" value="UniProtKB-KW"/>
</dbReference>
<keyword evidence="3" id="KW-0460">Magnesium</keyword>
<feature type="compositionally biased region" description="Basic residues" evidence="7">
    <location>
        <begin position="718"/>
        <end position="730"/>
    </location>
</feature>
<dbReference type="GO" id="GO:0007186">
    <property type="term" value="P:G protein-coupled receptor signaling pathway"/>
    <property type="evidence" value="ECO:0007669"/>
    <property type="project" value="TreeGrafter"/>
</dbReference>
<evidence type="ECO:0000313" key="9">
    <source>
        <dbReference type="Proteomes" id="UP000616769"/>
    </source>
</evidence>
<dbReference type="VEuPathDB" id="VectorBase:SSCA009787"/>
<dbReference type="CDD" id="cd01780">
    <property type="entry name" value="RA2_PLC-epsilon"/>
    <property type="match status" value="1"/>
</dbReference>
<dbReference type="SUPFAM" id="SSF54236">
    <property type="entry name" value="Ubiquitin-like"/>
    <property type="match status" value="2"/>
</dbReference>
<dbReference type="PANTHER" id="PTHR10336">
    <property type="entry name" value="PHOSPHOINOSITIDE-SPECIFIC PHOSPHOLIPASE C FAMILY PROTEIN"/>
    <property type="match status" value="1"/>
</dbReference>
<feature type="compositionally biased region" description="Polar residues" evidence="7">
    <location>
        <begin position="1"/>
        <end position="28"/>
    </location>
</feature>
<dbReference type="CDD" id="cd17114">
    <property type="entry name" value="RA_PLC-epsilon"/>
    <property type="match status" value="1"/>
</dbReference>
<keyword evidence="5" id="KW-0456">Lyase</keyword>
<evidence type="ECO:0000256" key="6">
    <source>
        <dbReference type="RuleBase" id="RU361133"/>
    </source>
</evidence>
<dbReference type="Pfam" id="PF00788">
    <property type="entry name" value="RA"/>
    <property type="match status" value="2"/>
</dbReference>
<dbReference type="GO" id="GO:0048015">
    <property type="term" value="P:phosphatidylinositol-mediated signaling"/>
    <property type="evidence" value="ECO:0007669"/>
    <property type="project" value="TreeGrafter"/>
</dbReference>
<organism evidence="8 9">
    <name type="scientific">Sarcoptes scabiei</name>
    <name type="common">Itch mite</name>
    <name type="synonym">Acarus scabiei</name>
    <dbReference type="NCBI Taxonomy" id="52283"/>
    <lineage>
        <taxon>Eukaryota</taxon>
        <taxon>Metazoa</taxon>
        <taxon>Ecdysozoa</taxon>
        <taxon>Arthropoda</taxon>
        <taxon>Chelicerata</taxon>
        <taxon>Arachnida</taxon>
        <taxon>Acari</taxon>
        <taxon>Acariformes</taxon>
        <taxon>Sarcoptiformes</taxon>
        <taxon>Astigmata</taxon>
        <taxon>Psoroptidia</taxon>
        <taxon>Sarcoptoidea</taxon>
        <taxon>Sarcoptidae</taxon>
        <taxon>Sarcoptinae</taxon>
        <taxon>Sarcoptes</taxon>
    </lineage>
</organism>
<dbReference type="SMART" id="SM00149">
    <property type="entry name" value="PLCYc"/>
    <property type="match status" value="1"/>
</dbReference>
<dbReference type="PROSITE" id="PS50008">
    <property type="entry name" value="PIPLC_Y_DOMAIN"/>
    <property type="match status" value="1"/>
</dbReference>
<dbReference type="SUPFAM" id="SSF49562">
    <property type="entry name" value="C2 domain (Calcium/lipid-binding domain, CaLB)"/>
    <property type="match status" value="1"/>
</dbReference>
<comment type="caution">
    <text evidence="8">The sequence shown here is derived from an EMBL/GenBank/DDBJ whole genome shotgun (WGS) entry which is preliminary data.</text>
</comment>
<proteinExistence type="predicted"/>
<feature type="compositionally biased region" description="Low complexity" evidence="7">
    <location>
        <begin position="29"/>
        <end position="43"/>
    </location>
</feature>
<dbReference type="InterPro" id="IPR001711">
    <property type="entry name" value="PLipase_C_Pinositol-sp_Y"/>
</dbReference>
<dbReference type="Proteomes" id="UP000616769">
    <property type="component" value="Unassembled WGS sequence"/>
</dbReference>
<gene>
    <name evidence="8" type="ORF">QR98_0097890</name>
</gene>
<dbReference type="FunFam" id="3.10.20.90:FF:000238">
    <property type="entry name" value="Phosphoinositide phospholipase C"/>
    <property type="match status" value="1"/>
</dbReference>
<evidence type="ECO:0000256" key="2">
    <source>
        <dbReference type="ARBA" id="ARBA00022723"/>
    </source>
</evidence>
<dbReference type="PRINTS" id="PR00390">
    <property type="entry name" value="PHPHLIPASEC"/>
</dbReference>
<dbReference type="GO" id="GO:0007265">
    <property type="term" value="P:Ras protein signal transduction"/>
    <property type="evidence" value="ECO:0007669"/>
    <property type="project" value="TreeGrafter"/>
</dbReference>
<comment type="catalytic activity">
    <reaction evidence="6">
        <text>a 1,2-diacyl-sn-glycero-3-phospho-(1D-myo-inositol-4,5-bisphosphate) + H2O = 1D-myo-inositol 1,4,5-trisphosphate + a 1,2-diacyl-sn-glycerol + H(+)</text>
        <dbReference type="Rhea" id="RHEA:33179"/>
        <dbReference type="ChEBI" id="CHEBI:15377"/>
        <dbReference type="ChEBI" id="CHEBI:15378"/>
        <dbReference type="ChEBI" id="CHEBI:17815"/>
        <dbReference type="ChEBI" id="CHEBI:58456"/>
        <dbReference type="ChEBI" id="CHEBI:203600"/>
        <dbReference type="EC" id="3.1.4.11"/>
    </reaction>
</comment>
<evidence type="ECO:0000256" key="3">
    <source>
        <dbReference type="ARBA" id="ARBA00022842"/>
    </source>
</evidence>
<comment type="catalytic activity">
    <reaction evidence="1">
        <text>an N-(acyl)-sphingosylphosphoethanolamine = an N-(acyl)-sphingosyl-1,3-cyclic phosphate + ethanolamine</text>
        <dbReference type="Rhea" id="RHEA:60648"/>
        <dbReference type="ChEBI" id="CHEBI:57603"/>
        <dbReference type="ChEBI" id="CHEBI:143891"/>
        <dbReference type="ChEBI" id="CHEBI:143892"/>
    </reaction>
</comment>
<keyword evidence="6" id="KW-0442">Lipid degradation</keyword>
<dbReference type="EC" id="3.1.4.11" evidence="6"/>
<evidence type="ECO:0000256" key="1">
    <source>
        <dbReference type="ARBA" id="ARBA00000110"/>
    </source>
</evidence>
<dbReference type="PROSITE" id="PS50200">
    <property type="entry name" value="RA"/>
    <property type="match status" value="2"/>
</dbReference>
<reference evidence="8 9" key="1">
    <citation type="journal article" date="2015" name="Parasit. Vectors">
        <title>Draft genome of the scabies mite.</title>
        <authorList>
            <person name="Rider S.D.Jr."/>
            <person name="Morgan M.S."/>
            <person name="Arlian L.G."/>
        </authorList>
    </citation>
    <scope>NUCLEOTIDE SEQUENCE [LARGE SCALE GENOMIC DNA]</scope>
    <source>
        <strain evidence="8">Arlian Lab</strain>
    </source>
</reference>
<keyword evidence="4" id="KW-1015">Disulfide bond</keyword>
<keyword evidence="6" id="KW-0443">Lipid metabolism</keyword>
<feature type="region of interest" description="Disordered" evidence="7">
    <location>
        <begin position="1"/>
        <end position="43"/>
    </location>
</feature>
<dbReference type="InterPro" id="IPR028398">
    <property type="entry name" value="PLC-epsilon1_RA2"/>
</dbReference>
<dbReference type="EMBL" id="JXLN01016687">
    <property type="protein sequence ID" value="KPM11219.1"/>
    <property type="molecule type" value="Genomic_DNA"/>
</dbReference>
<dbReference type="SMART" id="SM00314">
    <property type="entry name" value="RA"/>
    <property type="match status" value="2"/>
</dbReference>
<dbReference type="GO" id="GO:0051209">
    <property type="term" value="P:release of sequestered calcium ion into cytosol"/>
    <property type="evidence" value="ECO:0007669"/>
    <property type="project" value="TreeGrafter"/>
</dbReference>
<name>A0A132AK63_SARSC</name>
<dbReference type="InterPro" id="IPR001192">
    <property type="entry name" value="PI-PLC_fam"/>
</dbReference>
<dbReference type="Gene3D" id="3.10.20.90">
    <property type="entry name" value="Phosphatidylinositol 3-kinase Catalytic Subunit, Chain A, domain 1"/>
    <property type="match status" value="2"/>
</dbReference>
<dbReference type="AlphaFoldDB" id="A0A132AK63"/>
<dbReference type="PROSITE" id="PS50004">
    <property type="entry name" value="C2"/>
    <property type="match status" value="1"/>
</dbReference>
<sequence length="824" mass="92618">MSTSNQNKFTKLINTDTPLQNDSNEVFTSSSPSSLHKSTRKSSSQIAPELSDLVIYCQAIKFRGPLSINAPSDLSPTNSSIVTTPVKKLSSKKMMSNTTINSIHSNQNLLNVLDSIKSKDIGSEKDLNVLSPNYPLMMTRAAGNSISNAQTSTVAITKRPNPSASCYQVTSINENTARKLCRKNPLLVLSHTESQVMRTYPTGMRIDSSNFNPVIFWAFGIQSVAMNYQTVDTALQINSAMFEQNGGCGYVLKSSLMRDKSHMMYGRFNPWDKEFDGLHTINLTITIISGQYVCPNTNTGSPQIDVEIIGIPVDCNRQRTKIVQRNSLNPIWNDTFKFKIKFVDLAFLRIAVTDATANQLSSQLTLPIKCLRQGYRHIRLRGVQNQNLPLSTLFIYSRYEEEGLDIEPDVNVDTATLGKTKTSGKDGPTVDASKIDSVIVAPIKRRMFFLVVHDVIPEESSTILKITQDSTVNDVIAQALSRANKSNEKVNDYVLLEEVNKGWKKAGDRNSVTQRILEPNERPLEAQNNWKGEGKLILKKLEDDPSTRAWMTTIRSASANKERSESAENRIINDWQDKRDDEEIFLVCIYNVSKDQPYTILKASIPSTALDIISQALHKAHRNEDPKLFVLIEEIESFIDCSQNESRSKNNFTYRRVVADLENIYDVQTRWKYKGKFELKYRSELTTNDNTVVNSNHYDGKHHHFASARYSIQSTRGSLKKLSRIHRTNSKRLVSKENESATSGSANGSGNNSLVSSTQNPKASSFQNAEKPIISNLINEINRQVHSDGELSSDWDEKSTDTNNSSSLNRLKKLSIRRLKAWKT</sequence>
<dbReference type="Pfam" id="PF00168">
    <property type="entry name" value="C2"/>
    <property type="match status" value="1"/>
</dbReference>
<dbReference type="SMART" id="SM00239">
    <property type="entry name" value="C2"/>
    <property type="match status" value="1"/>
</dbReference>
<evidence type="ECO:0000256" key="4">
    <source>
        <dbReference type="ARBA" id="ARBA00023157"/>
    </source>
</evidence>
<dbReference type="Gene3D" id="3.20.20.190">
    <property type="entry name" value="Phosphatidylinositol (PI) phosphodiesterase"/>
    <property type="match status" value="1"/>
</dbReference>
<dbReference type="Pfam" id="PF00387">
    <property type="entry name" value="PI-PLC-Y"/>
    <property type="match status" value="1"/>
</dbReference>
<dbReference type="CDD" id="cd00275">
    <property type="entry name" value="C2_PLC_like"/>
    <property type="match status" value="1"/>
</dbReference>
<feature type="region of interest" description="Disordered" evidence="7">
    <location>
        <begin position="718"/>
        <end position="766"/>
    </location>
</feature>
<dbReference type="SUPFAM" id="SSF51695">
    <property type="entry name" value="PLC-like phosphodiesterases"/>
    <property type="match status" value="1"/>
</dbReference>
<dbReference type="InterPro" id="IPR000008">
    <property type="entry name" value="C2_dom"/>
</dbReference>
<dbReference type="GO" id="GO:0016829">
    <property type="term" value="F:lyase activity"/>
    <property type="evidence" value="ECO:0007669"/>
    <property type="project" value="UniProtKB-KW"/>
</dbReference>
<dbReference type="GO" id="GO:0046488">
    <property type="term" value="P:phosphatidylinositol metabolic process"/>
    <property type="evidence" value="ECO:0007669"/>
    <property type="project" value="TreeGrafter"/>
</dbReference>
<dbReference type="OrthoDB" id="269822at2759"/>
<dbReference type="InterPro" id="IPR029071">
    <property type="entry name" value="Ubiquitin-like_domsf"/>
</dbReference>
<evidence type="ECO:0000313" key="8">
    <source>
        <dbReference type="EMBL" id="KPM11219.1"/>
    </source>
</evidence>
<dbReference type="Gene3D" id="2.60.40.150">
    <property type="entry name" value="C2 domain"/>
    <property type="match status" value="1"/>
</dbReference>
<dbReference type="InterPro" id="IPR017946">
    <property type="entry name" value="PLC-like_Pdiesterase_TIM-brl"/>
</dbReference>
<protein>
    <recommendedName>
        <fullName evidence="6">Phosphoinositide phospholipase C</fullName>
        <ecNumber evidence="6">3.1.4.11</ecNumber>
    </recommendedName>
</protein>
<keyword evidence="2" id="KW-0479">Metal-binding</keyword>
<dbReference type="GO" id="GO:0046872">
    <property type="term" value="F:metal ion binding"/>
    <property type="evidence" value="ECO:0007669"/>
    <property type="project" value="UniProtKB-KW"/>
</dbReference>
<evidence type="ECO:0000256" key="7">
    <source>
        <dbReference type="SAM" id="MobiDB-lite"/>
    </source>
</evidence>
<keyword evidence="6" id="KW-0378">Hydrolase</keyword>
<dbReference type="InterPro" id="IPR000159">
    <property type="entry name" value="RA_dom"/>
</dbReference>
<dbReference type="PANTHER" id="PTHR10336:SF6">
    <property type="entry name" value="1-PHOSPHATIDYLINOSITOL 4,5-BISPHOSPHATE PHOSPHODIESTERASE EPSILON-1"/>
    <property type="match status" value="1"/>
</dbReference>
<accession>A0A132AK63</accession>
<feature type="compositionally biased region" description="Low complexity" evidence="7">
    <location>
        <begin position="740"/>
        <end position="758"/>
    </location>
</feature>